<gene>
    <name evidence="5" type="primary">fcl</name>
    <name evidence="7" type="ORF">E3T51_14285</name>
</gene>
<feature type="binding site" evidence="5">
    <location>
        <begin position="161"/>
        <end position="164"/>
    </location>
    <ligand>
        <name>NADP(+)</name>
        <dbReference type="ChEBI" id="CHEBI:58349"/>
    </ligand>
</feature>
<dbReference type="RefSeq" id="WP_134530393.1">
    <property type="nucleotide sequence ID" value="NZ_SOHN01000016.1"/>
</dbReference>
<comment type="function">
    <text evidence="5">Catalyzes the two-step NADP-dependent conversion of GDP-4-dehydro-6-deoxy-D-mannose to GDP-fucose, involving an epimerase and a reductase reaction.</text>
</comment>
<protein>
    <recommendedName>
        <fullName evidence="5">GDP-L-fucose synthase</fullName>
        <ecNumber evidence="5">1.1.1.271</ecNumber>
    </recommendedName>
    <alternativeName>
        <fullName evidence="5">GDP-4-keto-6-deoxy-D-mannose-3,5-epimerase-4-reductase</fullName>
    </alternativeName>
</protein>
<feature type="binding site" evidence="5">
    <location>
        <position position="207"/>
    </location>
    <ligand>
        <name>substrate</name>
    </ligand>
</feature>
<dbReference type="PANTHER" id="PTHR43238">
    <property type="entry name" value="GDP-L-FUCOSE SYNTHASE"/>
    <property type="match status" value="1"/>
</dbReference>
<comment type="caution">
    <text evidence="5">Lacks conserved residue(s) required for the propagation of feature annotation.</text>
</comment>
<comment type="similarity">
    <text evidence="1 5">Belongs to the NAD(P)-dependent epimerase/dehydratase family. Fucose synthase subfamily.</text>
</comment>
<evidence type="ECO:0000259" key="6">
    <source>
        <dbReference type="Pfam" id="PF01370"/>
    </source>
</evidence>
<evidence type="ECO:0000256" key="3">
    <source>
        <dbReference type="ARBA" id="ARBA00023002"/>
    </source>
</evidence>
<dbReference type="Proteomes" id="UP000297626">
    <property type="component" value="Unassembled WGS sequence"/>
</dbReference>
<feature type="binding site" evidence="5">
    <location>
        <position position="138"/>
    </location>
    <ligand>
        <name>NADP(+)</name>
        <dbReference type="ChEBI" id="CHEBI:58349"/>
    </ligand>
</feature>
<dbReference type="GO" id="GO:0016853">
    <property type="term" value="F:isomerase activity"/>
    <property type="evidence" value="ECO:0007669"/>
    <property type="project" value="UniProtKB-KW"/>
</dbReference>
<reference evidence="7 8" key="1">
    <citation type="submission" date="2019-03" db="EMBL/GenBank/DDBJ databases">
        <title>Genomics of glacier-inhabiting Cryobacterium strains.</title>
        <authorList>
            <person name="Liu Q."/>
            <person name="Xin Y.-H."/>
        </authorList>
    </citation>
    <scope>NUCLEOTIDE SEQUENCE [LARGE SCALE GENOMIC DNA]</scope>
    <source>
        <strain evidence="7 8">Sr54</strain>
    </source>
</reference>
<keyword evidence="3 5" id="KW-0560">Oxidoreductase</keyword>
<dbReference type="SUPFAM" id="SSF51735">
    <property type="entry name" value="NAD(P)-binding Rossmann-fold domains"/>
    <property type="match status" value="1"/>
</dbReference>
<dbReference type="Pfam" id="PF01370">
    <property type="entry name" value="Epimerase"/>
    <property type="match status" value="1"/>
</dbReference>
<dbReference type="EC" id="1.1.1.271" evidence="5"/>
<keyword evidence="5" id="KW-0511">Multifunctional enzyme</keyword>
<dbReference type="InterPro" id="IPR036291">
    <property type="entry name" value="NAD(P)-bd_dom_sf"/>
</dbReference>
<organism evidence="7 8">
    <name type="scientific">Cryobacterium serini</name>
    <dbReference type="NCBI Taxonomy" id="1259201"/>
    <lineage>
        <taxon>Bacteria</taxon>
        <taxon>Bacillati</taxon>
        <taxon>Actinomycetota</taxon>
        <taxon>Actinomycetes</taxon>
        <taxon>Micrococcales</taxon>
        <taxon>Microbacteriaceae</taxon>
        <taxon>Cryobacterium</taxon>
    </lineage>
</organism>
<dbReference type="PANTHER" id="PTHR43238:SF1">
    <property type="entry name" value="GDP-L-FUCOSE SYNTHASE"/>
    <property type="match status" value="1"/>
</dbReference>
<dbReference type="GO" id="GO:0050577">
    <property type="term" value="F:GDP-L-fucose synthase activity"/>
    <property type="evidence" value="ECO:0007669"/>
    <property type="project" value="UniProtKB-UniRule"/>
</dbReference>
<comment type="caution">
    <text evidence="7">The sequence shown here is derived from an EMBL/GenBank/DDBJ whole genome shotgun (WGS) entry which is preliminary data.</text>
</comment>
<evidence type="ECO:0000256" key="1">
    <source>
        <dbReference type="ARBA" id="ARBA00005959"/>
    </source>
</evidence>
<evidence type="ECO:0000313" key="7">
    <source>
        <dbReference type="EMBL" id="TFD86281.1"/>
    </source>
</evidence>
<comment type="catalytic activity">
    <reaction evidence="5">
        <text>GDP-beta-L-fucose + NADP(+) = GDP-4-dehydro-alpha-D-rhamnose + NADPH + H(+)</text>
        <dbReference type="Rhea" id="RHEA:18885"/>
        <dbReference type="ChEBI" id="CHEBI:15378"/>
        <dbReference type="ChEBI" id="CHEBI:57273"/>
        <dbReference type="ChEBI" id="CHEBI:57783"/>
        <dbReference type="ChEBI" id="CHEBI:57964"/>
        <dbReference type="ChEBI" id="CHEBI:58349"/>
        <dbReference type="EC" id="1.1.1.271"/>
    </reaction>
</comment>
<proteinExistence type="inferred from homology"/>
<keyword evidence="4 5" id="KW-0413">Isomerase</keyword>
<keyword evidence="8" id="KW-1185">Reference proteome</keyword>
<dbReference type="EMBL" id="SOHN01000016">
    <property type="protein sequence ID" value="TFD86281.1"/>
    <property type="molecule type" value="Genomic_DNA"/>
</dbReference>
<name>A0A4R9BKE1_9MICO</name>
<evidence type="ECO:0000313" key="8">
    <source>
        <dbReference type="Proteomes" id="UP000297626"/>
    </source>
</evidence>
<evidence type="ECO:0000256" key="5">
    <source>
        <dbReference type="HAMAP-Rule" id="MF_00956"/>
    </source>
</evidence>
<dbReference type="Gene3D" id="3.40.50.720">
    <property type="entry name" value="NAD(P)-binding Rossmann-like Domain"/>
    <property type="match status" value="1"/>
</dbReference>
<dbReference type="Gene3D" id="3.90.25.10">
    <property type="entry name" value="UDP-galactose 4-epimerase, domain 1"/>
    <property type="match status" value="1"/>
</dbReference>
<dbReference type="InterPro" id="IPR028614">
    <property type="entry name" value="GDP_fucose/colitose_synth"/>
</dbReference>
<feature type="binding site" evidence="5">
    <location>
        <begin position="7"/>
        <end position="13"/>
    </location>
    <ligand>
        <name>NADP(+)</name>
        <dbReference type="ChEBI" id="CHEBI:58349"/>
    </ligand>
</feature>
<dbReference type="GO" id="GO:0042351">
    <property type="term" value="P:'de novo' GDP-L-fucose biosynthetic process"/>
    <property type="evidence" value="ECO:0007669"/>
    <property type="project" value="UniProtKB-UniRule"/>
</dbReference>
<accession>A0A4R9BKE1</accession>
<evidence type="ECO:0000256" key="2">
    <source>
        <dbReference type="ARBA" id="ARBA00022857"/>
    </source>
</evidence>
<feature type="domain" description="NAD-dependent epimerase/dehydratase" evidence="6">
    <location>
        <begin position="3"/>
        <end position="220"/>
    </location>
</feature>
<keyword evidence="2 5" id="KW-0521">NADP</keyword>
<feature type="binding site" evidence="5">
    <location>
        <position position="177"/>
    </location>
    <ligand>
        <name>NADP(+)</name>
        <dbReference type="ChEBI" id="CHEBI:58349"/>
    </ligand>
</feature>
<dbReference type="AlphaFoldDB" id="A0A4R9BKE1"/>
<dbReference type="UniPathway" id="UPA00128">
    <property type="reaction ID" value="UER00191"/>
</dbReference>
<feature type="binding site" evidence="5">
    <location>
        <position position="185"/>
    </location>
    <ligand>
        <name>substrate</name>
    </ligand>
</feature>
<feature type="binding site" evidence="5">
    <location>
        <position position="200"/>
    </location>
    <ligand>
        <name>substrate</name>
    </ligand>
</feature>
<sequence length="311" mass="33375">MRVLLTGGAGMLGSSIAADWRVQRPLDELIVATRQDADLRDRAKTRDFFAASRPDAIIHAAAKVGGIQAKIAQPTPYLLDNLLLDSSVLSAAIELKIPELLYVSSAAIYPAEVRQPIVESDLLGGPLEAANEGYSLAKIAAGKVCEYASRQFGFHYRVVAPSNLYGPNDDYSLGHGHLVAASIAKIHAAMVVGAPTVEVWGDGTARREFTYVNDLAQWLVSQIGSLKDWPAVLNLGCGTDHSIAEYYEAAKAVIGYTGSFVFDTTKPSGVPQRLLDSTLARALGWNPTTLLENGMAASYAKFLTSPLAERR</sequence>
<dbReference type="GO" id="GO:0070401">
    <property type="term" value="F:NADP+ binding"/>
    <property type="evidence" value="ECO:0007669"/>
    <property type="project" value="UniProtKB-UniRule"/>
</dbReference>
<feature type="active site" description="Proton donor/acceptor" evidence="5">
    <location>
        <position position="134"/>
    </location>
</feature>
<evidence type="ECO:0000256" key="4">
    <source>
        <dbReference type="ARBA" id="ARBA00023235"/>
    </source>
</evidence>
<comment type="pathway">
    <text evidence="5">Nucleotide-sugar biosynthesis; GDP-L-fucose biosynthesis via de novo pathway; GDP-L-fucose from GDP-alpha-D-mannose: step 2/2.</text>
</comment>
<dbReference type="HAMAP" id="MF_00956">
    <property type="entry name" value="GDP_fucose_synth"/>
    <property type="match status" value="1"/>
</dbReference>
<dbReference type="InterPro" id="IPR001509">
    <property type="entry name" value="Epimerase_deHydtase"/>
</dbReference>
<feature type="site" description="Important for catalytic activity" evidence="5">
    <location>
        <position position="105"/>
    </location>
</feature>